<sequence length="211" mass="23203">MDLSSLSAYIFTCLVIELTPGPNMGFLALVAATRGRRLGFSTVAGIALGLLVVGVLAAAGVATFVDRSEFFYQTLRFGGGAYLLWLALQQWREADKPVLDAQHMSPMVRRYFRYGLTVNLLNPKAALFYIAILPTYLHSNASTESSTIAEAVWLTLIYVSIATTIHILIVLFSSTLQPVFQKEGLRRNTARGFALLLAAIAVWMVWQSARP</sequence>
<accession>A0ABQ5V5K8</accession>
<evidence type="ECO:0000256" key="2">
    <source>
        <dbReference type="ARBA" id="ARBA00022475"/>
    </source>
</evidence>
<dbReference type="InterPro" id="IPR001123">
    <property type="entry name" value="LeuE-type"/>
</dbReference>
<evidence type="ECO:0000256" key="5">
    <source>
        <dbReference type="ARBA" id="ARBA00023136"/>
    </source>
</evidence>
<protein>
    <submittedName>
        <fullName evidence="7">Threonine transporter RhtB</fullName>
    </submittedName>
</protein>
<keyword evidence="4 6" id="KW-1133">Transmembrane helix</keyword>
<evidence type="ECO:0000313" key="7">
    <source>
        <dbReference type="EMBL" id="GLQ22269.1"/>
    </source>
</evidence>
<evidence type="ECO:0000256" key="6">
    <source>
        <dbReference type="SAM" id="Phobius"/>
    </source>
</evidence>
<feature type="transmembrane region" description="Helical" evidence="6">
    <location>
        <begin position="111"/>
        <end position="132"/>
    </location>
</feature>
<evidence type="ECO:0000313" key="8">
    <source>
        <dbReference type="Proteomes" id="UP001161391"/>
    </source>
</evidence>
<comment type="subcellular location">
    <subcellularLocation>
        <location evidence="1">Cell membrane</location>
        <topology evidence="1">Multi-pass membrane protein</topology>
    </subcellularLocation>
</comment>
<dbReference type="Pfam" id="PF01810">
    <property type="entry name" value="LysE"/>
    <property type="match status" value="1"/>
</dbReference>
<dbReference type="PIRSF" id="PIRSF006324">
    <property type="entry name" value="LeuE"/>
    <property type="match status" value="1"/>
</dbReference>
<feature type="transmembrane region" description="Helical" evidence="6">
    <location>
        <begin position="70"/>
        <end position="88"/>
    </location>
</feature>
<evidence type="ECO:0000256" key="3">
    <source>
        <dbReference type="ARBA" id="ARBA00022692"/>
    </source>
</evidence>
<feature type="transmembrane region" description="Helical" evidence="6">
    <location>
        <begin position="43"/>
        <end position="64"/>
    </location>
</feature>
<comment type="caution">
    <text evidence="7">The sequence shown here is derived from an EMBL/GenBank/DDBJ whole genome shotgun (WGS) entry which is preliminary data.</text>
</comment>
<gene>
    <name evidence="7" type="ORF">GCM10007853_01430</name>
</gene>
<keyword evidence="8" id="KW-1185">Reference proteome</keyword>
<feature type="transmembrane region" description="Helical" evidence="6">
    <location>
        <begin position="152"/>
        <end position="176"/>
    </location>
</feature>
<evidence type="ECO:0000256" key="4">
    <source>
        <dbReference type="ARBA" id="ARBA00022989"/>
    </source>
</evidence>
<keyword evidence="2" id="KW-1003">Cell membrane</keyword>
<keyword evidence="5 6" id="KW-0472">Membrane</keyword>
<feature type="transmembrane region" description="Helical" evidence="6">
    <location>
        <begin position="6"/>
        <end position="31"/>
    </location>
</feature>
<dbReference type="EMBL" id="BSNK01000001">
    <property type="protein sequence ID" value="GLQ22269.1"/>
    <property type="molecule type" value="Genomic_DNA"/>
</dbReference>
<evidence type="ECO:0000256" key="1">
    <source>
        <dbReference type="ARBA" id="ARBA00004651"/>
    </source>
</evidence>
<dbReference type="Proteomes" id="UP001161391">
    <property type="component" value="Unassembled WGS sequence"/>
</dbReference>
<dbReference type="PANTHER" id="PTHR30086">
    <property type="entry name" value="ARGININE EXPORTER PROTEIN ARGO"/>
    <property type="match status" value="1"/>
</dbReference>
<name>A0ABQ5V5K8_9PROT</name>
<reference evidence="7" key="2">
    <citation type="submission" date="2023-01" db="EMBL/GenBank/DDBJ databases">
        <title>Draft genome sequence of Algimonas ampicilliniresistens strain NBRC 108219.</title>
        <authorList>
            <person name="Sun Q."/>
            <person name="Mori K."/>
        </authorList>
    </citation>
    <scope>NUCLEOTIDE SEQUENCE</scope>
    <source>
        <strain evidence="7">NBRC 108219</strain>
    </source>
</reference>
<dbReference type="RefSeq" id="WP_284386592.1">
    <property type="nucleotide sequence ID" value="NZ_BSNK01000001.1"/>
</dbReference>
<reference evidence="7" key="1">
    <citation type="journal article" date="2014" name="Int. J. Syst. Evol. Microbiol.">
        <title>Complete genome of a new Firmicutes species belonging to the dominant human colonic microbiota ('Ruminococcus bicirculans') reveals two chromosomes and a selective capacity to utilize plant glucans.</title>
        <authorList>
            <consortium name="NISC Comparative Sequencing Program"/>
            <person name="Wegmann U."/>
            <person name="Louis P."/>
            <person name="Goesmann A."/>
            <person name="Henrissat B."/>
            <person name="Duncan S.H."/>
            <person name="Flint H.J."/>
        </authorList>
    </citation>
    <scope>NUCLEOTIDE SEQUENCE</scope>
    <source>
        <strain evidence="7">NBRC 108219</strain>
    </source>
</reference>
<feature type="transmembrane region" description="Helical" evidence="6">
    <location>
        <begin position="188"/>
        <end position="206"/>
    </location>
</feature>
<dbReference type="PANTHER" id="PTHR30086:SF20">
    <property type="entry name" value="ARGININE EXPORTER PROTEIN ARGO-RELATED"/>
    <property type="match status" value="1"/>
</dbReference>
<proteinExistence type="predicted"/>
<keyword evidence="3 6" id="KW-0812">Transmembrane</keyword>
<organism evidence="7 8">
    <name type="scientific">Algimonas ampicilliniresistens</name>
    <dbReference type="NCBI Taxonomy" id="1298735"/>
    <lineage>
        <taxon>Bacteria</taxon>
        <taxon>Pseudomonadati</taxon>
        <taxon>Pseudomonadota</taxon>
        <taxon>Alphaproteobacteria</taxon>
        <taxon>Maricaulales</taxon>
        <taxon>Robiginitomaculaceae</taxon>
        <taxon>Algimonas</taxon>
    </lineage>
</organism>